<feature type="compositionally biased region" description="Basic and acidic residues" evidence="1">
    <location>
        <begin position="263"/>
        <end position="279"/>
    </location>
</feature>
<feature type="compositionally biased region" description="Acidic residues" evidence="1">
    <location>
        <begin position="128"/>
        <end position="143"/>
    </location>
</feature>
<evidence type="ECO:0000256" key="1">
    <source>
        <dbReference type="SAM" id="MobiDB-lite"/>
    </source>
</evidence>
<organism evidence="2 3">
    <name type="scientific">Neoarthrinium moseri</name>
    <dbReference type="NCBI Taxonomy" id="1658444"/>
    <lineage>
        <taxon>Eukaryota</taxon>
        <taxon>Fungi</taxon>
        <taxon>Dikarya</taxon>
        <taxon>Ascomycota</taxon>
        <taxon>Pezizomycotina</taxon>
        <taxon>Sordariomycetes</taxon>
        <taxon>Xylariomycetidae</taxon>
        <taxon>Amphisphaeriales</taxon>
        <taxon>Apiosporaceae</taxon>
        <taxon>Neoarthrinium</taxon>
    </lineage>
</organism>
<sequence length="672" mass="69644">MSSADPAFGSNNPFRRRPSGDPSSPAPPTITTSGSAPNAAPGASASSGSSSSSSFLDAASAAPKSSLPPPSTTFRAARPDGDDDEPGRDDGRLQPQPKKIVKKVRVQSPPPSSPEDSTPVRSYPPDGYSDDESSSDSGDDGEQVDPFNRVSPAPGESILDDEPPLPRVPPNPFSKTLQDLEHNPSGQDEQAAAGAKALDVDSFKRLLLTGYANIPGPPGGQGGAGATGSPGSLHTAAQDGASNTDASSVSRQSIFDAIQDTPRTSHDISEPEETEERRTVLPSSPLANVHTTSGRKPPPPPSSRHGKLIKIELGADGKAAHSTQEAVQSISIDTSLPTAPGRKPSVHSLSSRPSSSDINKPLPMPPSRTPAEEDIDSPFDKEAAGKLPEPFAELSANPRPPTPPAGTTRARSESQTSIQTTSSAHRKPAAPPPRRPGHNRVDSKPPSIYSNAAEEDPPRSSLESNRSRADSIRVNISSDKNLAAPVPPPPRRPNHARQASSFTSPTGTNFAAVSSPGIGDENRSPAAVGPVNLDYKSLGSTPTVSHSKDGLPKLSPPPPPPARHSSTRRPASRNGGEAGTPTTRKVSRDKEGGIAPPPPPPRARGSSKGSMSGGGEGGSVSGRYRAASEVERVAEESAVPEDEGLEPEPTNDIMEQIKALQQEVEAARKASG</sequence>
<feature type="compositionally biased region" description="Polar residues" evidence="1">
    <location>
        <begin position="321"/>
        <end position="337"/>
    </location>
</feature>
<keyword evidence="3" id="KW-1185">Reference proteome</keyword>
<protein>
    <submittedName>
        <fullName evidence="2">Uncharacterized protein</fullName>
    </submittedName>
</protein>
<feature type="compositionally biased region" description="Low complexity" evidence="1">
    <location>
        <begin position="405"/>
        <end position="423"/>
    </location>
</feature>
<feature type="compositionally biased region" description="Gly residues" evidence="1">
    <location>
        <begin position="611"/>
        <end position="620"/>
    </location>
</feature>
<dbReference type="EMBL" id="JAFIMR010000001">
    <property type="protein sequence ID" value="KAI1881526.1"/>
    <property type="molecule type" value="Genomic_DNA"/>
</dbReference>
<feature type="region of interest" description="Disordered" evidence="1">
    <location>
        <begin position="210"/>
        <end position="651"/>
    </location>
</feature>
<feature type="compositionally biased region" description="Low complexity" evidence="1">
    <location>
        <begin position="29"/>
        <end position="65"/>
    </location>
</feature>
<proteinExistence type="predicted"/>
<accession>A0A9P9WYM9</accession>
<feature type="compositionally biased region" description="Polar residues" evidence="1">
    <location>
        <begin position="240"/>
        <end position="253"/>
    </location>
</feature>
<feature type="region of interest" description="Disordered" evidence="1">
    <location>
        <begin position="1"/>
        <end position="196"/>
    </location>
</feature>
<gene>
    <name evidence="2" type="ORF">JX265_000352</name>
</gene>
<feature type="compositionally biased region" description="Gly residues" evidence="1">
    <location>
        <begin position="219"/>
        <end position="228"/>
    </location>
</feature>
<dbReference type="AlphaFoldDB" id="A0A9P9WYM9"/>
<feature type="compositionally biased region" description="Low complexity" evidence="1">
    <location>
        <begin position="346"/>
        <end position="356"/>
    </location>
</feature>
<evidence type="ECO:0000313" key="3">
    <source>
        <dbReference type="Proteomes" id="UP000829685"/>
    </source>
</evidence>
<reference evidence="2" key="1">
    <citation type="submission" date="2021-03" db="EMBL/GenBank/DDBJ databases">
        <title>Revisited historic fungal species revealed as producer of novel bioactive compounds through whole genome sequencing and comparative genomics.</title>
        <authorList>
            <person name="Vignolle G.A."/>
            <person name="Hochenegger N."/>
            <person name="Mach R.L."/>
            <person name="Mach-Aigner A.R."/>
            <person name="Javad Rahimi M."/>
            <person name="Salim K.A."/>
            <person name="Chan C.M."/>
            <person name="Lim L.B.L."/>
            <person name="Cai F."/>
            <person name="Druzhinina I.S."/>
            <person name="U'Ren J.M."/>
            <person name="Derntl C."/>
        </authorList>
    </citation>
    <scope>NUCLEOTIDE SEQUENCE</scope>
    <source>
        <strain evidence="2">TUCIM 5799</strain>
    </source>
</reference>
<evidence type="ECO:0000313" key="2">
    <source>
        <dbReference type="EMBL" id="KAI1881526.1"/>
    </source>
</evidence>
<dbReference type="Proteomes" id="UP000829685">
    <property type="component" value="Unassembled WGS sequence"/>
</dbReference>
<feature type="compositionally biased region" description="Basic and acidic residues" evidence="1">
    <location>
        <begin position="626"/>
        <end position="635"/>
    </location>
</feature>
<comment type="caution">
    <text evidence="2">The sequence shown here is derived from an EMBL/GenBank/DDBJ whole genome shotgun (WGS) entry which is preliminary data.</text>
</comment>
<feature type="compositionally biased region" description="Polar residues" evidence="1">
    <location>
        <begin position="497"/>
        <end position="512"/>
    </location>
</feature>
<feature type="compositionally biased region" description="Polar residues" evidence="1">
    <location>
        <begin position="1"/>
        <end position="13"/>
    </location>
</feature>
<name>A0A9P9WYM9_9PEZI</name>
<feature type="compositionally biased region" description="Basic and acidic residues" evidence="1">
    <location>
        <begin position="309"/>
        <end position="319"/>
    </location>
</feature>